<dbReference type="InterPro" id="IPR001338">
    <property type="entry name" value="Class_I_Hydrophobin"/>
</dbReference>
<dbReference type="EMBL" id="MU157828">
    <property type="protein sequence ID" value="KAF9533684.1"/>
    <property type="molecule type" value="Genomic_DNA"/>
</dbReference>
<keyword evidence="5 6" id="KW-1015">Disulfide bond</keyword>
<keyword evidence="6" id="KW-0732">Signal</keyword>
<evidence type="ECO:0000256" key="3">
    <source>
        <dbReference type="ARBA" id="ARBA00022512"/>
    </source>
</evidence>
<evidence type="ECO:0000256" key="4">
    <source>
        <dbReference type="ARBA" id="ARBA00022525"/>
    </source>
</evidence>
<feature type="chain" id="PRO_5040533846" description="Hydrophobin" evidence="6">
    <location>
        <begin position="20"/>
        <end position="109"/>
    </location>
</feature>
<evidence type="ECO:0000313" key="7">
    <source>
        <dbReference type="EMBL" id="KAF9533684.1"/>
    </source>
</evidence>
<reference evidence="7" key="1">
    <citation type="submission" date="2020-11" db="EMBL/GenBank/DDBJ databases">
        <authorList>
            <consortium name="DOE Joint Genome Institute"/>
            <person name="Ahrendt S."/>
            <person name="Riley R."/>
            <person name="Andreopoulos W."/>
            <person name="Labutti K."/>
            <person name="Pangilinan J."/>
            <person name="Ruiz-Duenas F.J."/>
            <person name="Barrasa J.M."/>
            <person name="Sanchez-Garcia M."/>
            <person name="Camarero S."/>
            <person name="Miyauchi S."/>
            <person name="Serrano A."/>
            <person name="Linde D."/>
            <person name="Babiker R."/>
            <person name="Drula E."/>
            <person name="Ayuso-Fernandez I."/>
            <person name="Pacheco R."/>
            <person name="Padilla G."/>
            <person name="Ferreira P."/>
            <person name="Barriuso J."/>
            <person name="Kellner H."/>
            <person name="Castanera R."/>
            <person name="Alfaro M."/>
            <person name="Ramirez L."/>
            <person name="Pisabarro A.G."/>
            <person name="Kuo A."/>
            <person name="Tritt A."/>
            <person name="Lipzen A."/>
            <person name="He G."/>
            <person name="Yan M."/>
            <person name="Ng V."/>
            <person name="Cullen D."/>
            <person name="Martin F."/>
            <person name="Rosso M.-N."/>
            <person name="Henrissat B."/>
            <person name="Hibbett D."/>
            <person name="Martinez A.T."/>
            <person name="Grigoriev I.V."/>
        </authorList>
    </citation>
    <scope>NUCLEOTIDE SEQUENCE</scope>
    <source>
        <strain evidence="7">CBS 506.95</strain>
    </source>
</reference>
<dbReference type="GO" id="GO:0005199">
    <property type="term" value="F:structural constituent of cell wall"/>
    <property type="evidence" value="ECO:0007669"/>
    <property type="project" value="InterPro"/>
</dbReference>
<evidence type="ECO:0000256" key="5">
    <source>
        <dbReference type="ARBA" id="ARBA00023157"/>
    </source>
</evidence>
<evidence type="ECO:0000313" key="8">
    <source>
        <dbReference type="Proteomes" id="UP000807306"/>
    </source>
</evidence>
<comment type="caution">
    <text evidence="7">The sequence shown here is derived from an EMBL/GenBank/DDBJ whole genome shotgun (WGS) entry which is preliminary data.</text>
</comment>
<evidence type="ECO:0000256" key="6">
    <source>
        <dbReference type="RuleBase" id="RU365009"/>
    </source>
</evidence>
<evidence type="ECO:0000256" key="2">
    <source>
        <dbReference type="ARBA" id="ARBA00010446"/>
    </source>
</evidence>
<dbReference type="Proteomes" id="UP000807306">
    <property type="component" value="Unassembled WGS sequence"/>
</dbReference>
<name>A0A9P6ERF2_9AGAR</name>
<feature type="signal peptide" evidence="6">
    <location>
        <begin position="1"/>
        <end position="19"/>
    </location>
</feature>
<comment type="similarity">
    <text evidence="2 6">Belongs to the fungal hydrophobin family.</text>
</comment>
<protein>
    <recommendedName>
        <fullName evidence="6">Hydrophobin</fullName>
    </recommendedName>
</protein>
<dbReference type="SMART" id="SM00075">
    <property type="entry name" value="HYDRO"/>
    <property type="match status" value="1"/>
</dbReference>
<comment type="subcellular location">
    <subcellularLocation>
        <location evidence="1 6">Secreted</location>
        <location evidence="1 6">Cell wall</location>
    </subcellularLocation>
</comment>
<proteinExistence type="inferred from homology"/>
<dbReference type="AlphaFoldDB" id="A0A9P6ERF2"/>
<dbReference type="GO" id="GO:0009277">
    <property type="term" value="C:fungal-type cell wall"/>
    <property type="evidence" value="ECO:0007669"/>
    <property type="project" value="InterPro"/>
</dbReference>
<dbReference type="Pfam" id="PF01185">
    <property type="entry name" value="Hydrophobin"/>
    <property type="match status" value="1"/>
</dbReference>
<keyword evidence="8" id="KW-1185">Reference proteome</keyword>
<keyword evidence="4 6" id="KW-0964">Secreted</keyword>
<keyword evidence="3 6" id="KW-0134">Cell wall</keyword>
<gene>
    <name evidence="7" type="ORF">CPB83DRAFT_845692</name>
</gene>
<accession>A0A9P6ERF2</accession>
<sequence>MFSKLVVIFVASVASFVAAAPGGISNSCDTGPVQCCDSLYKSDSAEFNVIKQLVGANVPIGALVGSQCSPLSIIGVGGGSSCKSEPVCCDDNKFGGLVAVGCSPVGVNV</sequence>
<dbReference type="OrthoDB" id="4225815at2759"/>
<evidence type="ECO:0000256" key="1">
    <source>
        <dbReference type="ARBA" id="ARBA00004191"/>
    </source>
</evidence>
<organism evidence="7 8">
    <name type="scientific">Crepidotus variabilis</name>
    <dbReference type="NCBI Taxonomy" id="179855"/>
    <lineage>
        <taxon>Eukaryota</taxon>
        <taxon>Fungi</taxon>
        <taxon>Dikarya</taxon>
        <taxon>Basidiomycota</taxon>
        <taxon>Agaricomycotina</taxon>
        <taxon>Agaricomycetes</taxon>
        <taxon>Agaricomycetidae</taxon>
        <taxon>Agaricales</taxon>
        <taxon>Agaricineae</taxon>
        <taxon>Crepidotaceae</taxon>
        <taxon>Crepidotus</taxon>
    </lineage>
</organism>
<dbReference type="CDD" id="cd23507">
    <property type="entry name" value="hydrophobin_I"/>
    <property type="match status" value="1"/>
</dbReference>